<dbReference type="Proteomes" id="UP000789572">
    <property type="component" value="Unassembled WGS sequence"/>
</dbReference>
<organism evidence="2 3">
    <name type="scientific">Paraglomus occultum</name>
    <dbReference type="NCBI Taxonomy" id="144539"/>
    <lineage>
        <taxon>Eukaryota</taxon>
        <taxon>Fungi</taxon>
        <taxon>Fungi incertae sedis</taxon>
        <taxon>Mucoromycota</taxon>
        <taxon>Glomeromycotina</taxon>
        <taxon>Glomeromycetes</taxon>
        <taxon>Paraglomerales</taxon>
        <taxon>Paraglomeraceae</taxon>
        <taxon>Paraglomus</taxon>
    </lineage>
</organism>
<reference evidence="2" key="1">
    <citation type="submission" date="2021-06" db="EMBL/GenBank/DDBJ databases">
        <authorList>
            <person name="Kallberg Y."/>
            <person name="Tangrot J."/>
            <person name="Rosling A."/>
        </authorList>
    </citation>
    <scope>NUCLEOTIDE SEQUENCE</scope>
    <source>
        <strain evidence="2">IA702</strain>
    </source>
</reference>
<evidence type="ECO:0000313" key="2">
    <source>
        <dbReference type="EMBL" id="CAG8547908.1"/>
    </source>
</evidence>
<dbReference type="AlphaFoldDB" id="A0A9N9FMJ7"/>
<accession>A0A9N9FMJ7</accession>
<evidence type="ECO:0000256" key="1">
    <source>
        <dbReference type="SAM" id="MobiDB-lite"/>
    </source>
</evidence>
<proteinExistence type="predicted"/>
<evidence type="ECO:0000313" key="3">
    <source>
        <dbReference type="Proteomes" id="UP000789572"/>
    </source>
</evidence>
<sequence>MDNQGGTLAKRYGEIRSARKLNKETKKDRRVPRQVNKSKNEITETDIFPVLSMQFHGISLEACGFVTSVYEMTFPRKLV</sequence>
<keyword evidence="3" id="KW-1185">Reference proteome</keyword>
<protein>
    <submittedName>
        <fullName evidence="2">7252_t:CDS:1</fullName>
    </submittedName>
</protein>
<gene>
    <name evidence="2" type="ORF">POCULU_LOCUS4869</name>
</gene>
<name>A0A9N9FMJ7_9GLOM</name>
<feature type="region of interest" description="Disordered" evidence="1">
    <location>
        <begin position="19"/>
        <end position="38"/>
    </location>
</feature>
<comment type="caution">
    <text evidence="2">The sequence shown here is derived from an EMBL/GenBank/DDBJ whole genome shotgun (WGS) entry which is preliminary data.</text>
</comment>
<dbReference type="EMBL" id="CAJVPJ010000672">
    <property type="protein sequence ID" value="CAG8547908.1"/>
    <property type="molecule type" value="Genomic_DNA"/>
</dbReference>